<sequence>MSASPGGRRVVIALCGSEKKHRQSFDRLRQYVESRREVGVGNGTANGGNGNGSGNGSSSSSGIIATSCDAAAVATANVISFSIVKLCYDDNSNKLFTETGVDEDVDVVLHKISTLPSKAAVALKEWCVVTSRKRLQKQLSPVIIIDPMESTRLVLQRSFVCKLFDGRLRRPLCLTLRSWLWTRNSDDAMMPLGISSFVLGDAIACEVPHSSSMWRIMKPDLSTGPPHTHHMVVWKGSSDPETPVPEKVQRLLPKEFDTFVLQGFLISSIPVVIKVYCIGTSVFVKAVSTTPLLRKILAGAGEPVFVDSQVKYPDEEGWKEQEKNWKSFLAEGGRMYTTCSQISSHIAEELHLSLFGFDLLLVPHHLSRHDSFLLDAAAIATPEMIQTTSTTTNGISSILHEENLFDKTTGTPTPLLSSAVPVLVDVNYFPGFSGIENASESLLEVITSKVMGISVTETRQTSHKKLSTCGCC</sequence>
<dbReference type="RefSeq" id="XP_028882908.1">
    <property type="nucleotide sequence ID" value="XM_029025925.1"/>
</dbReference>
<reference evidence="2 3" key="1">
    <citation type="submission" date="2017-03" db="EMBL/GenBank/DDBJ databases">
        <title>An alternative strategy for trypanosome survival in the mammalian bloodstream revealed through genome and transcriptome analysis of the ubiquitous bovine parasite Trypanosoma (Megatrypanum) theileri.</title>
        <authorList>
            <person name="Kelly S."/>
            <person name="Ivens A."/>
            <person name="Mott A."/>
            <person name="O'Neill E."/>
            <person name="Emms D."/>
            <person name="Macleod O."/>
            <person name="Voorheis P."/>
            <person name="Matthews J."/>
            <person name="Matthews K."/>
            <person name="Carrington M."/>
        </authorList>
    </citation>
    <scope>NUCLEOTIDE SEQUENCE [LARGE SCALE GENOMIC DNA]</scope>
    <source>
        <strain evidence="2">Edinburgh</strain>
    </source>
</reference>
<dbReference type="GO" id="GO:0005524">
    <property type="term" value="F:ATP binding"/>
    <property type="evidence" value="ECO:0007669"/>
    <property type="project" value="InterPro"/>
</dbReference>
<dbReference type="AlphaFoldDB" id="A0A1X0NVY7"/>
<dbReference type="GO" id="GO:0052725">
    <property type="term" value="F:inositol-1,3,4-trisphosphate 6-kinase activity"/>
    <property type="evidence" value="ECO:0007669"/>
    <property type="project" value="InterPro"/>
</dbReference>
<dbReference type="VEuPathDB" id="TriTrypDB:TM35_000152730"/>
<dbReference type="GO" id="GO:0052726">
    <property type="term" value="F:inositol-1,3,4-trisphosphate 5-kinase activity"/>
    <property type="evidence" value="ECO:0007669"/>
    <property type="project" value="InterPro"/>
</dbReference>
<dbReference type="PANTHER" id="PTHR14217">
    <property type="entry name" value="INOSITOL-TETRAKISPHOSPHATE 1-KINASE"/>
    <property type="match status" value="1"/>
</dbReference>
<evidence type="ECO:0000256" key="1">
    <source>
        <dbReference type="SAM" id="MobiDB-lite"/>
    </source>
</evidence>
<feature type="region of interest" description="Disordered" evidence="1">
    <location>
        <begin position="39"/>
        <end position="58"/>
    </location>
</feature>
<dbReference type="Proteomes" id="UP000192257">
    <property type="component" value="Unassembled WGS sequence"/>
</dbReference>
<dbReference type="EMBL" id="NBCO01000015">
    <property type="protein sequence ID" value="ORC88842.1"/>
    <property type="molecule type" value="Genomic_DNA"/>
</dbReference>
<organism evidence="2 3">
    <name type="scientific">Trypanosoma theileri</name>
    <dbReference type="NCBI Taxonomy" id="67003"/>
    <lineage>
        <taxon>Eukaryota</taxon>
        <taxon>Discoba</taxon>
        <taxon>Euglenozoa</taxon>
        <taxon>Kinetoplastea</taxon>
        <taxon>Metakinetoplastina</taxon>
        <taxon>Trypanosomatida</taxon>
        <taxon>Trypanosomatidae</taxon>
        <taxon>Trypanosoma</taxon>
    </lineage>
</organism>
<dbReference type="Gene3D" id="3.30.470.20">
    <property type="entry name" value="ATP-grasp fold, B domain"/>
    <property type="match status" value="1"/>
</dbReference>
<dbReference type="GO" id="GO:0000287">
    <property type="term" value="F:magnesium ion binding"/>
    <property type="evidence" value="ECO:0007669"/>
    <property type="project" value="InterPro"/>
</dbReference>
<dbReference type="InterPro" id="IPR008656">
    <property type="entry name" value="Inositol_tetrakis-P_1-kinase"/>
</dbReference>
<dbReference type="PANTHER" id="PTHR14217:SF1">
    <property type="entry name" value="INOSITOL-TETRAKISPHOSPHATE 1-KINASE"/>
    <property type="match status" value="1"/>
</dbReference>
<comment type="caution">
    <text evidence="2">The sequence shown here is derived from an EMBL/GenBank/DDBJ whole genome shotgun (WGS) entry which is preliminary data.</text>
</comment>
<accession>A0A1X0NVY7</accession>
<gene>
    <name evidence="2" type="ORF">TM35_000152730</name>
</gene>
<dbReference type="GeneID" id="39985705"/>
<dbReference type="GO" id="GO:0005737">
    <property type="term" value="C:cytoplasm"/>
    <property type="evidence" value="ECO:0007669"/>
    <property type="project" value="TreeGrafter"/>
</dbReference>
<name>A0A1X0NVY7_9TRYP</name>
<dbReference type="OrthoDB" id="245270at2759"/>
<feature type="compositionally biased region" description="Gly residues" evidence="1">
    <location>
        <begin position="40"/>
        <end position="55"/>
    </location>
</feature>
<evidence type="ECO:0000313" key="2">
    <source>
        <dbReference type="EMBL" id="ORC88842.1"/>
    </source>
</evidence>
<protein>
    <submittedName>
        <fullName evidence="2">Uncharacterized protein</fullName>
    </submittedName>
</protein>
<dbReference type="GO" id="GO:0047325">
    <property type="term" value="F:inositol-3,4,5,6-tetrakisphosphate 1-kinase activity"/>
    <property type="evidence" value="ECO:0007669"/>
    <property type="project" value="InterPro"/>
</dbReference>
<keyword evidence="3" id="KW-1185">Reference proteome</keyword>
<proteinExistence type="predicted"/>
<evidence type="ECO:0000313" key="3">
    <source>
        <dbReference type="Proteomes" id="UP000192257"/>
    </source>
</evidence>
<dbReference type="GO" id="GO:0032957">
    <property type="term" value="P:inositol trisphosphate metabolic process"/>
    <property type="evidence" value="ECO:0007669"/>
    <property type="project" value="InterPro"/>
</dbReference>